<organism evidence="10 11">
    <name type="scientific">Petrolisthes cinctipes</name>
    <name type="common">Flat porcelain crab</name>
    <dbReference type="NCBI Taxonomy" id="88211"/>
    <lineage>
        <taxon>Eukaryota</taxon>
        <taxon>Metazoa</taxon>
        <taxon>Ecdysozoa</taxon>
        <taxon>Arthropoda</taxon>
        <taxon>Crustacea</taxon>
        <taxon>Multicrustacea</taxon>
        <taxon>Malacostraca</taxon>
        <taxon>Eumalacostraca</taxon>
        <taxon>Eucarida</taxon>
        <taxon>Decapoda</taxon>
        <taxon>Pleocyemata</taxon>
        <taxon>Anomura</taxon>
        <taxon>Galatheoidea</taxon>
        <taxon>Porcellanidae</taxon>
        <taxon>Petrolisthes</taxon>
    </lineage>
</organism>
<feature type="compositionally biased region" description="Acidic residues" evidence="5">
    <location>
        <begin position="117"/>
        <end position="143"/>
    </location>
</feature>
<feature type="region of interest" description="Disordered" evidence="5">
    <location>
        <begin position="112"/>
        <end position="244"/>
    </location>
</feature>
<dbReference type="PANTHER" id="PTHR11709">
    <property type="entry name" value="MULTI-COPPER OXIDASE"/>
    <property type="match status" value="1"/>
</dbReference>
<protein>
    <recommendedName>
        <fullName evidence="12">Laccase</fullName>
    </recommendedName>
</protein>
<dbReference type="Gene3D" id="2.60.40.420">
    <property type="entry name" value="Cupredoxins - blue copper proteins"/>
    <property type="match status" value="3"/>
</dbReference>
<dbReference type="GO" id="GO:0005507">
    <property type="term" value="F:copper ion binding"/>
    <property type="evidence" value="ECO:0007669"/>
    <property type="project" value="InterPro"/>
</dbReference>
<evidence type="ECO:0000256" key="4">
    <source>
        <dbReference type="ARBA" id="ARBA00023008"/>
    </source>
</evidence>
<feature type="region of interest" description="Disordered" evidence="5">
    <location>
        <begin position="359"/>
        <end position="552"/>
    </location>
</feature>
<feature type="chain" id="PRO_5042189302" description="Laccase" evidence="6">
    <location>
        <begin position="31"/>
        <end position="1472"/>
    </location>
</feature>
<evidence type="ECO:0000256" key="2">
    <source>
        <dbReference type="ARBA" id="ARBA00022723"/>
    </source>
</evidence>
<feature type="domain" description="Plastocyanin-like" evidence="9">
    <location>
        <begin position="868"/>
        <end position="986"/>
    </location>
</feature>
<gene>
    <name evidence="10" type="ORF">Pcinc_009154</name>
</gene>
<dbReference type="Pfam" id="PF07732">
    <property type="entry name" value="Cu-oxidase_3"/>
    <property type="match status" value="1"/>
</dbReference>
<feature type="compositionally biased region" description="Acidic residues" evidence="5">
    <location>
        <begin position="150"/>
        <end position="181"/>
    </location>
</feature>
<dbReference type="GO" id="GO:0016491">
    <property type="term" value="F:oxidoreductase activity"/>
    <property type="evidence" value="ECO:0007669"/>
    <property type="project" value="UniProtKB-KW"/>
</dbReference>
<feature type="compositionally biased region" description="Low complexity" evidence="5">
    <location>
        <begin position="1348"/>
        <end position="1365"/>
    </location>
</feature>
<evidence type="ECO:0000313" key="10">
    <source>
        <dbReference type="EMBL" id="KAK3886723.1"/>
    </source>
</evidence>
<dbReference type="CDD" id="cd13858">
    <property type="entry name" value="CuRO_1_tcLCC2_insect_like"/>
    <property type="match status" value="1"/>
</dbReference>
<feature type="compositionally biased region" description="Acidic residues" evidence="5">
    <location>
        <begin position="189"/>
        <end position="242"/>
    </location>
</feature>
<evidence type="ECO:0000256" key="6">
    <source>
        <dbReference type="SAM" id="SignalP"/>
    </source>
</evidence>
<feature type="compositionally biased region" description="Basic and acidic residues" evidence="5">
    <location>
        <begin position="271"/>
        <end position="280"/>
    </location>
</feature>
<name>A0AAE1G591_PETCI</name>
<evidence type="ECO:0000256" key="1">
    <source>
        <dbReference type="ARBA" id="ARBA00010609"/>
    </source>
</evidence>
<dbReference type="GO" id="GO:0005886">
    <property type="term" value="C:plasma membrane"/>
    <property type="evidence" value="ECO:0007669"/>
    <property type="project" value="TreeGrafter"/>
</dbReference>
<dbReference type="FunFam" id="2.60.40.420:FF:000045">
    <property type="entry name" value="Laccase 2"/>
    <property type="match status" value="1"/>
</dbReference>
<dbReference type="Pfam" id="PF00394">
    <property type="entry name" value="Cu-oxidase"/>
    <property type="match status" value="1"/>
</dbReference>
<dbReference type="PROSITE" id="PS00079">
    <property type="entry name" value="MULTICOPPER_OXIDASE1"/>
    <property type="match status" value="1"/>
</dbReference>
<dbReference type="Pfam" id="PF07731">
    <property type="entry name" value="Cu-oxidase_2"/>
    <property type="match status" value="2"/>
</dbReference>
<feature type="compositionally biased region" description="Polar residues" evidence="5">
    <location>
        <begin position="362"/>
        <end position="372"/>
    </location>
</feature>
<dbReference type="GO" id="GO:0006826">
    <property type="term" value="P:iron ion transport"/>
    <property type="evidence" value="ECO:0007669"/>
    <property type="project" value="TreeGrafter"/>
</dbReference>
<feature type="compositionally biased region" description="Low complexity" evidence="5">
    <location>
        <begin position="1372"/>
        <end position="1381"/>
    </location>
</feature>
<keyword evidence="11" id="KW-1185">Reference proteome</keyword>
<dbReference type="InterPro" id="IPR011706">
    <property type="entry name" value="Cu-oxidase_C"/>
</dbReference>
<accession>A0AAE1G591</accession>
<evidence type="ECO:0008006" key="12">
    <source>
        <dbReference type="Google" id="ProtNLM"/>
    </source>
</evidence>
<feature type="domain" description="Plastocyanin-like" evidence="8">
    <location>
        <begin position="1396"/>
        <end position="1455"/>
    </location>
</feature>
<dbReference type="InterPro" id="IPR001117">
    <property type="entry name" value="Cu-oxidase_2nd"/>
</dbReference>
<comment type="similarity">
    <text evidence="1">Belongs to the multicopper oxidase family.</text>
</comment>
<evidence type="ECO:0000259" key="8">
    <source>
        <dbReference type="Pfam" id="PF07731"/>
    </source>
</evidence>
<reference evidence="10" key="1">
    <citation type="submission" date="2023-10" db="EMBL/GenBank/DDBJ databases">
        <title>Genome assemblies of two species of porcelain crab, Petrolisthes cinctipes and Petrolisthes manimaculis (Anomura: Porcellanidae).</title>
        <authorList>
            <person name="Angst P."/>
        </authorList>
    </citation>
    <scope>NUCLEOTIDE SEQUENCE</scope>
    <source>
        <strain evidence="10">PB745_01</strain>
        <tissue evidence="10">Gill</tissue>
    </source>
</reference>
<dbReference type="InterPro" id="IPR033138">
    <property type="entry name" value="Cu_oxidase_CS"/>
</dbReference>
<proteinExistence type="inferred from homology"/>
<dbReference type="InterPro" id="IPR011707">
    <property type="entry name" value="Cu-oxidase-like_N"/>
</dbReference>
<evidence type="ECO:0000259" key="9">
    <source>
        <dbReference type="Pfam" id="PF07732"/>
    </source>
</evidence>
<feature type="domain" description="Plastocyanin-like" evidence="8">
    <location>
        <begin position="1287"/>
        <end position="1343"/>
    </location>
</feature>
<dbReference type="EMBL" id="JAWQEG010000676">
    <property type="protein sequence ID" value="KAK3886723.1"/>
    <property type="molecule type" value="Genomic_DNA"/>
</dbReference>
<feature type="region of interest" description="Disordered" evidence="5">
    <location>
        <begin position="262"/>
        <end position="335"/>
    </location>
</feature>
<dbReference type="InterPro" id="IPR008972">
    <property type="entry name" value="Cupredoxin"/>
</dbReference>
<dbReference type="Proteomes" id="UP001286313">
    <property type="component" value="Unassembled WGS sequence"/>
</dbReference>
<feature type="domain" description="Plastocyanin-like" evidence="7">
    <location>
        <begin position="998"/>
        <end position="1153"/>
    </location>
</feature>
<evidence type="ECO:0000313" key="11">
    <source>
        <dbReference type="Proteomes" id="UP001286313"/>
    </source>
</evidence>
<feature type="compositionally biased region" description="Polar residues" evidence="5">
    <location>
        <begin position="399"/>
        <end position="409"/>
    </location>
</feature>
<dbReference type="CDD" id="cd13884">
    <property type="entry name" value="CuRO_2_tcLCC_insect_like"/>
    <property type="match status" value="1"/>
</dbReference>
<keyword evidence="3" id="KW-0560">Oxidoreductase</keyword>
<comment type="caution">
    <text evidence="10">The sequence shown here is derived from an EMBL/GenBank/DDBJ whole genome shotgun (WGS) entry which is preliminary data.</text>
</comment>
<dbReference type="PANTHER" id="PTHR11709:SF394">
    <property type="entry name" value="FI03373P-RELATED"/>
    <property type="match status" value="1"/>
</dbReference>
<sequence length="1472" mass="159185">MMAVGGVISFSLILLLVGTGTLILPSYTNAQDQNEGKEEGWMEGVATLSLNPLHPHLNQPIPPFGEEEGWMERQLARPVNHHLLQTLLGDLKEGHVGEVYWQQVLDTLKGNEMVYGDGEDGEEEEGGEEEEEEEEEEEVENEEEHVREEKEEEEEEEEEDVREEKEEEEEDVREEYSEEEDMREKEGEKEEEDDVREDEGEKEEDVMEDGSEEDMTYNEYPEEEDENDDDDDDDDDDDYIDDELIKQLVRDIDFQLRCTEDCEVEEEEEDGRGADQDTLVRRIKRSPLRRSSSSRSSSSSSRRRSSSSSSSSSSGGGGGGWWGSRRTSSSSSSRVRVLVTTTHQLGGMLVVVHPGQGPLTLLTPTHRQATQGQGPGGSYPTGTNPQPGYPGATSGGSTGTRYPTGTNPQPGYPGAKPGGTYPTGTNPQPGYPGAKPGGTYPTGTNPQPGYPGAKPGGTYPTGTNPQPGYPGARPGGTYPTGTNPQPGYPGARPGGTYPTGTNPQPGYPGARPGGTYPTGTNPQAGYPGARPGGGYPGNTYPQPGYPTGRQPFGTYPTNTNYGYPGYSSSGYPSTGYSPGGVNKFGQPHVSYPGAYQSYGGFPTRTYHSYPGAAMAGGVMGPARGFGGYPVGGYPRPVKTKKKGLKNKVKDGIKTAVAAYAIHKATKKAKFFSPMSFGGYGHGYRGFGGGHYGGHGMGGYGMGGFGGYGLGHKLGGGLGGKLGVGLAGLAVAKTGKKLLGAYIKLKIAKYALKFGAEAAKAYFLYKMGIELDDYMVGKFVHRYHQHRVRGDSRWRYYHHHKRTKNNNGNTTDEDIHDNITLGEFCRRPCVDNDTRVCQFSFDVHLYQAMSRACYHCPQNKTDCERPECVTGDGTRRLIITVNRAVPGPPIEVCVGDKILVDVMNNHPSTSVSLHWHGQTMGPTASFPSSRPTPYMDGTPGVTQCPIPPGSGFRYAFFASNPGTHFWRAQSGLERGEGLYGAFIVHQSLQKDPNQFLSEHVMVISDWYHKSQTQLWSQRHTSGATPTPQAILINGKGAKVVGGDGGGGDDSVASVPPARVMVENGTRYRLRVINAASSNCPITLTIDSHPLILLAVDGGSVSPVNTTTLLINTGERYDAMFSAEAETNEDGTTYWITVKGGGHCANLTQYAALQYLPTNFSLAEDIPDPSPVPSAPVHTSKTEFSGGCDVDGQRCLAHLTSSLPMPQTLKAARATHTFYLVLTASLVHNPHYYNLIYYDGSDDAFEDLVRSPQINYLSFRPPPKPLLSNPRILRSENCSSEAVRVSQCTAGYCECLHMLKVPLNDTVDLVLIADVDPEGPSEPMHLHGHTFRLLSQVHSKDLPSDPPHPYLTTTTTPIPIPDDATIKPGPPSDTPTTTTTTTPAPLPPLSLRDKVVEWDKRGELVRGLQGGVQKDSVVVPPGGYTIVRFTADNPGVWLLESEVSFQALGGMAMILHVGHTRDVPASPPPDHPTC</sequence>
<evidence type="ECO:0000256" key="3">
    <source>
        <dbReference type="ARBA" id="ARBA00023002"/>
    </source>
</evidence>
<dbReference type="InterPro" id="IPR045087">
    <property type="entry name" value="Cu-oxidase_fam"/>
</dbReference>
<keyword evidence="6" id="KW-0732">Signal</keyword>
<feature type="region of interest" description="Disordered" evidence="5">
    <location>
        <begin position="1340"/>
        <end position="1387"/>
    </location>
</feature>
<keyword evidence="2" id="KW-0479">Metal-binding</keyword>
<feature type="compositionally biased region" description="Low complexity" evidence="5">
    <location>
        <begin position="323"/>
        <end position="334"/>
    </location>
</feature>
<dbReference type="SUPFAM" id="SSF49503">
    <property type="entry name" value="Cupredoxins"/>
    <property type="match status" value="3"/>
</dbReference>
<keyword evidence="4" id="KW-0186">Copper</keyword>
<evidence type="ECO:0000256" key="5">
    <source>
        <dbReference type="SAM" id="MobiDB-lite"/>
    </source>
</evidence>
<feature type="compositionally biased region" description="Low complexity" evidence="5">
    <location>
        <begin position="289"/>
        <end position="313"/>
    </location>
</feature>
<feature type="signal peptide" evidence="6">
    <location>
        <begin position="1"/>
        <end position="30"/>
    </location>
</feature>
<evidence type="ECO:0000259" key="7">
    <source>
        <dbReference type="Pfam" id="PF00394"/>
    </source>
</evidence>